<organism evidence="1 2">
    <name type="scientific">Sulfobacillus benefaciens</name>
    <dbReference type="NCBI Taxonomy" id="453960"/>
    <lineage>
        <taxon>Bacteria</taxon>
        <taxon>Bacillati</taxon>
        <taxon>Bacillota</taxon>
        <taxon>Clostridia</taxon>
        <taxon>Eubacteriales</taxon>
        <taxon>Clostridiales Family XVII. Incertae Sedis</taxon>
        <taxon>Sulfobacillus</taxon>
    </lineage>
</organism>
<evidence type="ECO:0000313" key="2">
    <source>
        <dbReference type="Proteomes" id="UP000242972"/>
    </source>
</evidence>
<dbReference type="AlphaFoldDB" id="A0A2T2WVF3"/>
<gene>
    <name evidence="1" type="ORF">C7B46_20190</name>
</gene>
<comment type="caution">
    <text evidence="1">The sequence shown here is derived from an EMBL/GenBank/DDBJ whole genome shotgun (WGS) entry which is preliminary data.</text>
</comment>
<name>A0A2T2WVF3_9FIRM</name>
<evidence type="ECO:0000313" key="1">
    <source>
        <dbReference type="EMBL" id="PSR26210.1"/>
    </source>
</evidence>
<accession>A0A2T2WVF3</accession>
<dbReference type="Proteomes" id="UP000242972">
    <property type="component" value="Unassembled WGS sequence"/>
</dbReference>
<reference evidence="1 2" key="1">
    <citation type="journal article" date="2014" name="BMC Genomics">
        <title>Comparison of environmental and isolate Sulfobacillus genomes reveals diverse carbon, sulfur, nitrogen, and hydrogen metabolisms.</title>
        <authorList>
            <person name="Justice N.B."/>
            <person name="Norman A."/>
            <person name="Brown C.T."/>
            <person name="Singh A."/>
            <person name="Thomas B.C."/>
            <person name="Banfield J.F."/>
        </authorList>
    </citation>
    <scope>NUCLEOTIDE SEQUENCE [LARGE SCALE GENOMIC DNA]</scope>
    <source>
        <strain evidence="1">AMDSBA4</strain>
    </source>
</reference>
<sequence>MWACIVDPAKAQDNRYVFINPMMVVALARSSNVWPEHLAIALESLALYQRRADWQKACQECRDHGAVISLEGCYSL</sequence>
<dbReference type="EMBL" id="PXYW01000130">
    <property type="protein sequence ID" value="PSR26210.1"/>
    <property type="molecule type" value="Genomic_DNA"/>
</dbReference>
<protein>
    <submittedName>
        <fullName evidence="1">Uncharacterized protein</fullName>
    </submittedName>
</protein>
<proteinExistence type="predicted"/>